<dbReference type="InterPro" id="IPR010982">
    <property type="entry name" value="Lambda_DNA-bd_dom_sf"/>
</dbReference>
<feature type="compositionally biased region" description="Low complexity" evidence="5">
    <location>
        <begin position="331"/>
        <end position="340"/>
    </location>
</feature>
<dbReference type="SMART" id="SM00354">
    <property type="entry name" value="HTH_LACI"/>
    <property type="match status" value="1"/>
</dbReference>
<evidence type="ECO:0000256" key="3">
    <source>
        <dbReference type="ARBA" id="ARBA00023125"/>
    </source>
</evidence>
<dbReference type="SUPFAM" id="SSF47413">
    <property type="entry name" value="lambda repressor-like DNA-binding domains"/>
    <property type="match status" value="1"/>
</dbReference>
<dbReference type="Proteomes" id="UP000655208">
    <property type="component" value="Unassembled WGS sequence"/>
</dbReference>
<organism evidence="7 8">
    <name type="scientific">Nakamurella endophytica</name>
    <dbReference type="NCBI Taxonomy" id="1748367"/>
    <lineage>
        <taxon>Bacteria</taxon>
        <taxon>Bacillati</taxon>
        <taxon>Actinomycetota</taxon>
        <taxon>Actinomycetes</taxon>
        <taxon>Nakamurellales</taxon>
        <taxon>Nakamurellaceae</taxon>
        <taxon>Nakamurella</taxon>
    </lineage>
</organism>
<feature type="domain" description="HTH lacI-type" evidence="6">
    <location>
        <begin position="3"/>
        <end position="57"/>
    </location>
</feature>
<keyword evidence="3" id="KW-0238">DNA-binding</keyword>
<dbReference type="CDD" id="cd01392">
    <property type="entry name" value="HTH_LacI"/>
    <property type="match status" value="1"/>
</dbReference>
<dbReference type="SUPFAM" id="SSF53822">
    <property type="entry name" value="Periplasmic binding protein-like I"/>
    <property type="match status" value="1"/>
</dbReference>
<feature type="region of interest" description="Disordered" evidence="5">
    <location>
        <begin position="311"/>
        <end position="347"/>
    </location>
</feature>
<comment type="caution">
    <text evidence="7">The sequence shown here is derived from an EMBL/GenBank/DDBJ whole genome shotgun (WGS) entry which is preliminary data.</text>
</comment>
<gene>
    <name evidence="7" type="ORF">GCM10011594_39460</name>
</gene>
<evidence type="ECO:0000259" key="6">
    <source>
        <dbReference type="PROSITE" id="PS50932"/>
    </source>
</evidence>
<dbReference type="CDD" id="cd06267">
    <property type="entry name" value="PBP1_LacI_sugar_binding-like"/>
    <property type="match status" value="1"/>
</dbReference>
<evidence type="ECO:0000256" key="1">
    <source>
        <dbReference type="ARBA" id="ARBA00022491"/>
    </source>
</evidence>
<protein>
    <submittedName>
        <fullName evidence="7">LacI family transcriptional regulator</fullName>
    </submittedName>
</protein>
<dbReference type="PROSITE" id="PS50932">
    <property type="entry name" value="HTH_LACI_2"/>
    <property type="match status" value="1"/>
</dbReference>
<dbReference type="AlphaFoldDB" id="A0A917TAE6"/>
<dbReference type="Pfam" id="PF00356">
    <property type="entry name" value="LacI"/>
    <property type="match status" value="1"/>
</dbReference>
<reference evidence="7" key="1">
    <citation type="journal article" date="2014" name="Int. J. Syst. Evol. Microbiol.">
        <title>Complete genome sequence of Corynebacterium casei LMG S-19264T (=DSM 44701T), isolated from a smear-ripened cheese.</title>
        <authorList>
            <consortium name="US DOE Joint Genome Institute (JGI-PGF)"/>
            <person name="Walter F."/>
            <person name="Albersmeier A."/>
            <person name="Kalinowski J."/>
            <person name="Ruckert C."/>
        </authorList>
    </citation>
    <scope>NUCLEOTIDE SEQUENCE</scope>
    <source>
        <strain evidence="7">CGMCC 4.7308</strain>
    </source>
</reference>
<evidence type="ECO:0000313" key="8">
    <source>
        <dbReference type="Proteomes" id="UP000655208"/>
    </source>
</evidence>
<keyword evidence="2" id="KW-0805">Transcription regulation</keyword>
<evidence type="ECO:0000313" key="7">
    <source>
        <dbReference type="EMBL" id="GGM15538.1"/>
    </source>
</evidence>
<dbReference type="GO" id="GO:0003700">
    <property type="term" value="F:DNA-binding transcription factor activity"/>
    <property type="evidence" value="ECO:0007669"/>
    <property type="project" value="TreeGrafter"/>
</dbReference>
<evidence type="ECO:0000256" key="2">
    <source>
        <dbReference type="ARBA" id="ARBA00023015"/>
    </source>
</evidence>
<keyword evidence="1" id="KW-0678">Repressor</keyword>
<dbReference type="Gene3D" id="1.10.260.40">
    <property type="entry name" value="lambda repressor-like DNA-binding domains"/>
    <property type="match status" value="1"/>
</dbReference>
<dbReference type="EMBL" id="BMNA01000014">
    <property type="protein sequence ID" value="GGM15538.1"/>
    <property type="molecule type" value="Genomic_DNA"/>
</dbReference>
<dbReference type="Gene3D" id="3.40.50.2300">
    <property type="match status" value="2"/>
</dbReference>
<dbReference type="GO" id="GO:0000976">
    <property type="term" value="F:transcription cis-regulatory region binding"/>
    <property type="evidence" value="ECO:0007669"/>
    <property type="project" value="TreeGrafter"/>
</dbReference>
<evidence type="ECO:0000256" key="5">
    <source>
        <dbReference type="SAM" id="MobiDB-lite"/>
    </source>
</evidence>
<reference evidence="7" key="2">
    <citation type="submission" date="2020-09" db="EMBL/GenBank/DDBJ databases">
        <authorList>
            <person name="Sun Q."/>
            <person name="Zhou Y."/>
        </authorList>
    </citation>
    <scope>NUCLEOTIDE SEQUENCE</scope>
    <source>
        <strain evidence="7">CGMCC 4.7308</strain>
    </source>
</reference>
<dbReference type="PANTHER" id="PTHR30146">
    <property type="entry name" value="LACI-RELATED TRANSCRIPTIONAL REPRESSOR"/>
    <property type="match status" value="1"/>
</dbReference>
<dbReference type="Pfam" id="PF13377">
    <property type="entry name" value="Peripla_BP_3"/>
    <property type="match status" value="1"/>
</dbReference>
<name>A0A917TAE6_9ACTN</name>
<feature type="region of interest" description="Disordered" evidence="5">
    <location>
        <begin position="376"/>
        <end position="405"/>
    </location>
</feature>
<proteinExistence type="predicted"/>
<dbReference type="InterPro" id="IPR046335">
    <property type="entry name" value="LacI/GalR-like_sensor"/>
</dbReference>
<keyword evidence="8" id="KW-1185">Reference proteome</keyword>
<evidence type="ECO:0000256" key="4">
    <source>
        <dbReference type="ARBA" id="ARBA00023163"/>
    </source>
</evidence>
<accession>A0A917TAE6</accession>
<dbReference type="InterPro" id="IPR000843">
    <property type="entry name" value="HTH_LacI"/>
</dbReference>
<dbReference type="PANTHER" id="PTHR30146:SF148">
    <property type="entry name" value="HTH-TYPE TRANSCRIPTIONAL REPRESSOR PURR-RELATED"/>
    <property type="match status" value="1"/>
</dbReference>
<sequence>MTVTLQQVAALAGVSRSTASRALSGSPAISGETRRIVEQAAGSLGYRPNRMASGLRSRRSGLIGLVLNNLINNSFHTIAEVVHRRAAAGSYQVLLCITDADPERERSVLQTLADHRVDGVIIAGTGQNARVTNALREQGTAVVNLIRAPRESSAPAVLAADREGAADAVSYLLGLGHTRIGYIGGPAGTNSGDERWAGYAGSLAAAGLAVDDGLVRRGPFAPEFGVAAVDELFGSGSAMTALFVANHEAVFGALPALSARRIRVPEDLSLVCHEDIPWLRWWNPPVTVVDNGARELGELSMDVLLQQLARRDGSRPAAGNGAPTAGGGSRATGSSGPAGTVAGPARAGGTDVAVTLRPGRTYRVGAQLVLRGSCRPFAGRPAGPPEQQDAAGADLGTAASGTMAG</sequence>
<keyword evidence="4" id="KW-0804">Transcription</keyword>
<dbReference type="InterPro" id="IPR028082">
    <property type="entry name" value="Peripla_BP_I"/>
</dbReference>
<dbReference type="RefSeq" id="WP_188944573.1">
    <property type="nucleotide sequence ID" value="NZ_BMNA01000014.1"/>
</dbReference>